<dbReference type="EMBL" id="CAMGYJ010000008">
    <property type="protein sequence ID" value="CAI0463185.1"/>
    <property type="molecule type" value="Genomic_DNA"/>
</dbReference>
<protein>
    <submittedName>
        <fullName evidence="2">Uncharacterized protein</fullName>
    </submittedName>
</protein>
<evidence type="ECO:0000313" key="3">
    <source>
        <dbReference type="Proteomes" id="UP001154282"/>
    </source>
</evidence>
<evidence type="ECO:0000313" key="2">
    <source>
        <dbReference type="EMBL" id="CAI0463185.1"/>
    </source>
</evidence>
<comment type="caution">
    <text evidence="2">The sequence shown here is derived from an EMBL/GenBank/DDBJ whole genome shotgun (WGS) entry which is preliminary data.</text>
</comment>
<feature type="region of interest" description="Disordered" evidence="1">
    <location>
        <begin position="1"/>
        <end position="25"/>
    </location>
</feature>
<dbReference type="Proteomes" id="UP001154282">
    <property type="component" value="Unassembled WGS sequence"/>
</dbReference>
<sequence>MGKGGIRWDSPTMSHISGEDNNGRKGRLPFESRRASCCCFAYAQAIAWSAAGSARVPSMKPSLFLPPRALCIALLQSL</sequence>
<gene>
    <name evidence="2" type="ORF">LITE_LOCUS35669</name>
</gene>
<proteinExistence type="predicted"/>
<dbReference type="AlphaFoldDB" id="A0AAV0NXU0"/>
<keyword evidence="3" id="KW-1185">Reference proteome</keyword>
<accession>A0AAV0NXU0</accession>
<name>A0AAV0NXU0_9ROSI</name>
<reference evidence="2" key="1">
    <citation type="submission" date="2022-08" db="EMBL/GenBank/DDBJ databases">
        <authorList>
            <person name="Gutierrez-Valencia J."/>
        </authorList>
    </citation>
    <scope>NUCLEOTIDE SEQUENCE</scope>
</reference>
<evidence type="ECO:0000256" key="1">
    <source>
        <dbReference type="SAM" id="MobiDB-lite"/>
    </source>
</evidence>
<organism evidence="2 3">
    <name type="scientific">Linum tenue</name>
    <dbReference type="NCBI Taxonomy" id="586396"/>
    <lineage>
        <taxon>Eukaryota</taxon>
        <taxon>Viridiplantae</taxon>
        <taxon>Streptophyta</taxon>
        <taxon>Embryophyta</taxon>
        <taxon>Tracheophyta</taxon>
        <taxon>Spermatophyta</taxon>
        <taxon>Magnoliopsida</taxon>
        <taxon>eudicotyledons</taxon>
        <taxon>Gunneridae</taxon>
        <taxon>Pentapetalae</taxon>
        <taxon>rosids</taxon>
        <taxon>fabids</taxon>
        <taxon>Malpighiales</taxon>
        <taxon>Linaceae</taxon>
        <taxon>Linum</taxon>
    </lineage>
</organism>